<dbReference type="PANTHER" id="PTHR24249:SF415">
    <property type="entry name" value="TRACE AMINE-ASSOCIATED RECEPTOR 1"/>
    <property type="match status" value="1"/>
</dbReference>
<feature type="transmembrane region" description="Helical" evidence="15">
    <location>
        <begin position="269"/>
        <end position="286"/>
    </location>
</feature>
<dbReference type="FunFam" id="1.20.1070.10:FF:000030">
    <property type="entry name" value="trace amine-associated receptor 1"/>
    <property type="match status" value="1"/>
</dbReference>
<sequence length="353" mass="39983">MLGRMSLPSGMSYNISELSNTPLCYESLSGSCARLKRPFSIRFTMYMFMVVTILITVCGNLLVITSIAHFKQLHTSTNYLILSLAVCDFLLGLFVMPCSTIRSVDGCWYLGDFLCKIHTSTDIMLSTSSIFHLSFISIDRYFAVCKPLKYETSITPFTILTMIICSWILPGIFAYGMIFLDLNIIGAGDSPHRNCIGGCTLIFNKLSGTFASMISFFIPGFVMLGIYLKIYLVARSQARSIKDMTQHFQIAEEHKSGVQRQREKKAAKTLGIVMGVFLICWTPFFVCNTMDPFIDYSVPPLLVDALVWFGYLNSAFNPIVYAFFYSWFRRALRIIVFGKVFHPQSCRTKLFSE</sequence>
<accession>W5NMY1</accession>
<dbReference type="Ensembl" id="ENSLOCT00000022029.1">
    <property type="protein sequence ID" value="ENSLOCP00000021990.1"/>
    <property type="gene ID" value="ENSLOCG00000017887.1"/>
</dbReference>
<dbReference type="PROSITE" id="PS00237">
    <property type="entry name" value="G_PROTEIN_RECEP_F1_1"/>
    <property type="match status" value="1"/>
</dbReference>
<dbReference type="KEGG" id="loc:102689651"/>
<dbReference type="PRINTS" id="PR01830">
    <property type="entry name" value="TRACEAMINER"/>
</dbReference>
<dbReference type="Bgee" id="ENSLOCG00000017887">
    <property type="expression patterns" value="Expressed in liver and 1 other cell type or tissue"/>
</dbReference>
<keyword evidence="18" id="KW-1185">Reference proteome</keyword>
<dbReference type="Pfam" id="PF00001">
    <property type="entry name" value="7tm_1"/>
    <property type="match status" value="1"/>
</dbReference>
<dbReference type="EMBL" id="AHAT01025998">
    <property type="status" value="NOT_ANNOTATED_CDS"/>
    <property type="molecule type" value="Genomic_DNA"/>
</dbReference>
<evidence type="ECO:0000259" key="16">
    <source>
        <dbReference type="PROSITE" id="PS50262"/>
    </source>
</evidence>
<reference evidence="17" key="2">
    <citation type="submission" date="2025-08" db="UniProtKB">
        <authorList>
            <consortium name="Ensembl"/>
        </authorList>
    </citation>
    <scope>IDENTIFICATION</scope>
</reference>
<keyword evidence="5" id="KW-0256">Endoplasmic reticulum</keyword>
<keyword evidence="4 14" id="KW-0812">Transmembrane</keyword>
<dbReference type="GO" id="GO:0007186">
    <property type="term" value="P:G protein-coupled receptor signaling pathway"/>
    <property type="evidence" value="ECO:0000318"/>
    <property type="project" value="GO_Central"/>
</dbReference>
<comment type="subcellular location">
    <subcellularLocation>
        <location evidence="2">Cell membrane</location>
        <topology evidence="2">Multi-pass membrane protein</topology>
    </subcellularLocation>
    <subcellularLocation>
        <location evidence="1">Endoplasmic reticulum membrane</location>
        <topology evidence="1">Multi-pass membrane protein</topology>
    </subcellularLocation>
</comment>
<feature type="domain" description="G-protein coupled receptors family 1 profile" evidence="16">
    <location>
        <begin position="59"/>
        <end position="321"/>
    </location>
</feature>
<reference evidence="17" key="3">
    <citation type="submission" date="2025-09" db="UniProtKB">
        <authorList>
            <consortium name="Ensembl"/>
        </authorList>
    </citation>
    <scope>IDENTIFICATION</scope>
</reference>
<dbReference type="InterPro" id="IPR000276">
    <property type="entry name" value="GPCR_Rhodpsn"/>
</dbReference>
<evidence type="ECO:0000313" key="18">
    <source>
        <dbReference type="Proteomes" id="UP000018468"/>
    </source>
</evidence>
<evidence type="ECO:0000256" key="6">
    <source>
        <dbReference type="ARBA" id="ARBA00022989"/>
    </source>
</evidence>
<dbReference type="SUPFAM" id="SSF81321">
    <property type="entry name" value="Family A G protein-coupled receptor-like"/>
    <property type="match status" value="1"/>
</dbReference>
<dbReference type="GeneID" id="102689651"/>
<dbReference type="InterPro" id="IPR050569">
    <property type="entry name" value="TAAR"/>
</dbReference>
<feature type="transmembrane region" description="Helical" evidence="15">
    <location>
        <begin position="45"/>
        <end position="67"/>
    </location>
</feature>
<evidence type="ECO:0000256" key="2">
    <source>
        <dbReference type="ARBA" id="ARBA00004651"/>
    </source>
</evidence>
<evidence type="ECO:0000256" key="12">
    <source>
        <dbReference type="ARBA" id="ARBA00023224"/>
    </source>
</evidence>
<dbReference type="SMART" id="SM01381">
    <property type="entry name" value="7TM_GPCR_Srsx"/>
    <property type="match status" value="1"/>
</dbReference>
<evidence type="ECO:0000256" key="3">
    <source>
        <dbReference type="ARBA" id="ARBA00022475"/>
    </source>
</evidence>
<dbReference type="GO" id="GO:0005789">
    <property type="term" value="C:endoplasmic reticulum membrane"/>
    <property type="evidence" value="ECO:0007669"/>
    <property type="project" value="UniProtKB-SubCell"/>
</dbReference>
<feature type="transmembrane region" description="Helical" evidence="15">
    <location>
        <begin position="154"/>
        <end position="178"/>
    </location>
</feature>
<keyword evidence="6 15" id="KW-1133">Transmembrane helix</keyword>
<protein>
    <recommendedName>
        <fullName evidence="13">Trace amine-associated receptor 1</fullName>
    </recommendedName>
</protein>
<evidence type="ECO:0000256" key="1">
    <source>
        <dbReference type="ARBA" id="ARBA00004477"/>
    </source>
</evidence>
<dbReference type="STRING" id="7918.ENSLOCP00000021990"/>
<keyword evidence="9" id="KW-1015">Disulfide bond</keyword>
<keyword evidence="11" id="KW-0325">Glycoprotein</keyword>
<dbReference type="InterPro" id="IPR009133">
    <property type="entry name" value="TAAR1"/>
</dbReference>
<proteinExistence type="inferred from homology"/>
<dbReference type="InParanoid" id="W5NMY1"/>
<dbReference type="OrthoDB" id="5959645at2759"/>
<evidence type="ECO:0000256" key="13">
    <source>
        <dbReference type="ARBA" id="ARBA00039439"/>
    </source>
</evidence>
<evidence type="ECO:0000256" key="14">
    <source>
        <dbReference type="RuleBase" id="RU000688"/>
    </source>
</evidence>
<name>W5NMY1_LEPOC</name>
<evidence type="ECO:0000256" key="7">
    <source>
        <dbReference type="ARBA" id="ARBA00023040"/>
    </source>
</evidence>
<dbReference type="CDD" id="cd15314">
    <property type="entry name" value="7tmA_TAAR1"/>
    <property type="match status" value="1"/>
</dbReference>
<dbReference type="InterPro" id="IPR009132">
    <property type="entry name" value="TAAR_fam"/>
</dbReference>
<reference evidence="18" key="1">
    <citation type="submission" date="2011-12" db="EMBL/GenBank/DDBJ databases">
        <title>The Draft Genome of Lepisosteus oculatus.</title>
        <authorList>
            <consortium name="The Broad Institute Genome Assembly &amp; Analysis Group"/>
            <consortium name="Computational R&amp;D Group"/>
            <consortium name="and Sequencing Platform"/>
            <person name="Di Palma F."/>
            <person name="Alfoldi J."/>
            <person name="Johnson J."/>
            <person name="Berlin A."/>
            <person name="Gnerre S."/>
            <person name="Jaffe D."/>
            <person name="MacCallum I."/>
            <person name="Young S."/>
            <person name="Walker B.J."/>
            <person name="Lander E.S."/>
            <person name="Lindblad-Toh K."/>
        </authorList>
    </citation>
    <scope>NUCLEOTIDE SEQUENCE [LARGE SCALE GENOMIC DNA]</scope>
</reference>
<evidence type="ECO:0000256" key="4">
    <source>
        <dbReference type="ARBA" id="ARBA00022692"/>
    </source>
</evidence>
<dbReference type="GO" id="GO:0001594">
    <property type="term" value="F:trace-amine receptor activity"/>
    <property type="evidence" value="ECO:0000318"/>
    <property type="project" value="GO_Central"/>
</dbReference>
<feature type="transmembrane region" description="Helical" evidence="15">
    <location>
        <begin position="123"/>
        <end position="142"/>
    </location>
</feature>
<dbReference type="Gene3D" id="1.20.1070.10">
    <property type="entry name" value="Rhodopsin 7-helix transmembrane proteins"/>
    <property type="match status" value="1"/>
</dbReference>
<evidence type="ECO:0000256" key="11">
    <source>
        <dbReference type="ARBA" id="ARBA00023180"/>
    </source>
</evidence>
<dbReference type="Proteomes" id="UP000018468">
    <property type="component" value="Linkage group LG1"/>
</dbReference>
<evidence type="ECO:0000313" key="17">
    <source>
        <dbReference type="Ensembl" id="ENSLOCP00000021990.1"/>
    </source>
</evidence>
<dbReference type="GeneTree" id="ENSGT00950000182934"/>
<evidence type="ECO:0000256" key="5">
    <source>
        <dbReference type="ARBA" id="ARBA00022824"/>
    </source>
</evidence>
<dbReference type="PROSITE" id="PS50262">
    <property type="entry name" value="G_PROTEIN_RECEP_F1_2"/>
    <property type="match status" value="1"/>
</dbReference>
<dbReference type="PRINTS" id="PR00237">
    <property type="entry name" value="GPCRRHODOPSN"/>
</dbReference>
<keyword evidence="7 14" id="KW-0297">G-protein coupled receptor</keyword>
<evidence type="ECO:0000256" key="15">
    <source>
        <dbReference type="SAM" id="Phobius"/>
    </source>
</evidence>
<comment type="similarity">
    <text evidence="14">Belongs to the G-protein coupled receptor 1 family.</text>
</comment>
<evidence type="ECO:0000256" key="9">
    <source>
        <dbReference type="ARBA" id="ARBA00023157"/>
    </source>
</evidence>
<dbReference type="OMA" id="GEFRYRT"/>
<feature type="transmembrane region" description="Helical" evidence="15">
    <location>
        <begin position="79"/>
        <end position="103"/>
    </location>
</feature>
<keyword evidence="12 14" id="KW-0807">Transducer</keyword>
<keyword evidence="10 14" id="KW-0675">Receptor</keyword>
<feature type="transmembrane region" description="Helical" evidence="15">
    <location>
        <begin position="306"/>
        <end position="328"/>
    </location>
</feature>
<keyword evidence="8 15" id="KW-0472">Membrane</keyword>
<dbReference type="PANTHER" id="PTHR24249">
    <property type="entry name" value="HISTAMINE RECEPTOR-RELATED G-PROTEIN COUPLED RECEPTOR"/>
    <property type="match status" value="1"/>
</dbReference>
<dbReference type="PRINTS" id="PR01831">
    <property type="entry name" value="TRACEAMINE1R"/>
</dbReference>
<dbReference type="AlphaFoldDB" id="W5NMY1"/>
<keyword evidence="3" id="KW-1003">Cell membrane</keyword>
<dbReference type="eggNOG" id="KOG3656">
    <property type="taxonomic scope" value="Eukaryota"/>
</dbReference>
<evidence type="ECO:0000256" key="8">
    <source>
        <dbReference type="ARBA" id="ARBA00023136"/>
    </source>
</evidence>
<dbReference type="GO" id="GO:0005886">
    <property type="term" value="C:plasma membrane"/>
    <property type="evidence" value="ECO:0000318"/>
    <property type="project" value="GO_Central"/>
</dbReference>
<feature type="transmembrane region" description="Helical" evidence="15">
    <location>
        <begin position="210"/>
        <end position="234"/>
    </location>
</feature>
<organism evidence="17 18">
    <name type="scientific">Lepisosteus oculatus</name>
    <name type="common">Spotted gar</name>
    <dbReference type="NCBI Taxonomy" id="7918"/>
    <lineage>
        <taxon>Eukaryota</taxon>
        <taxon>Metazoa</taxon>
        <taxon>Chordata</taxon>
        <taxon>Craniata</taxon>
        <taxon>Vertebrata</taxon>
        <taxon>Euteleostomi</taxon>
        <taxon>Actinopterygii</taxon>
        <taxon>Neopterygii</taxon>
        <taxon>Holostei</taxon>
        <taxon>Semionotiformes</taxon>
        <taxon>Lepisosteidae</taxon>
        <taxon>Lepisosteus</taxon>
    </lineage>
</organism>
<dbReference type="InterPro" id="IPR017452">
    <property type="entry name" value="GPCR_Rhodpsn_7TM"/>
</dbReference>
<evidence type="ECO:0000256" key="10">
    <source>
        <dbReference type="ARBA" id="ARBA00023170"/>
    </source>
</evidence>
<dbReference type="HOGENOM" id="CLU_009579_11_0_1"/>